<feature type="transmembrane region" description="Helical" evidence="6">
    <location>
        <begin position="6"/>
        <end position="24"/>
    </location>
</feature>
<dbReference type="AlphaFoldDB" id="A0A5C7GKM3"/>
<accession>A0A5C7GKM3</accession>
<evidence type="ECO:0000313" key="9">
    <source>
        <dbReference type="Proteomes" id="UP000321080"/>
    </source>
</evidence>
<organism evidence="8 9">
    <name type="scientific">Seonamhaeicola maritimus</name>
    <dbReference type="NCBI Taxonomy" id="2591822"/>
    <lineage>
        <taxon>Bacteria</taxon>
        <taxon>Pseudomonadati</taxon>
        <taxon>Bacteroidota</taxon>
        <taxon>Flavobacteriia</taxon>
        <taxon>Flavobacteriales</taxon>
        <taxon>Flavobacteriaceae</taxon>
    </lineage>
</organism>
<sequence>MINTLIKYRLVFIIIIIGLLIFSLGKVSSIKINTDVSQFFPTDDPDYTFYENVNTKLQKDEYLVLVGIQNKDSTFSNALLNNIRSLSNTIKNLEYVKQVTGVHNSKYIEKTLFGSMELPYVDYSDINNIKFNKVRALKNFDTTQNFMSKNLEALFIWVEIEDIINNEQLDSVMRAIEVIKKDYKEIAIYTWGRKYIDKSFEKILIQEIGKLGLWIFIFMCIALLLIFKNPLALVLPLILITSVIILFVGGMVMFDRPLGTMSNLFPTIILIVGISDIIHMCIKFNMETSINQKSVHEATVLTLKEIGWTTFITSFTTALGFFILIISPMKAMRDFGMESAIVVLLTYVLTILLVPTFFNLFKTKNVFAVRAIYHIIWEFLLEKIDRLKLKPKKVILFYFVLIVISLFGMRTINTNTHQYSIPENSELFTDYQFFETNFGGSRTFELVLTSEQGHQLNNVELLKLSNTIHDYLSKDKKVNTLKSPITYYRAALGYLGLDDDSSFASILNERNVKKAEKEFLSKANNTFLFDTDRTVFKFSGQINDIGRDDIKSFNQEVMKDLELIIGTAPVNARISGLDHLIDRAHHLSIQKMVVGLIMIIMVVALILGLIFRSLSLTVLTLILNIIPLIISAGILGFTNLELRGEITLIFTVGFVIAIDDTIHLLSKFQFERKKGADIKEAIDKALIESGKAILATSIILIGGFFVLLISNSYEIFTLGLIVGIMCIVTLTVDLVLAPILILNWFKKYI</sequence>
<feature type="transmembrane region" description="Helical" evidence="6">
    <location>
        <begin position="264"/>
        <end position="286"/>
    </location>
</feature>
<keyword evidence="5 6" id="KW-0472">Membrane</keyword>
<keyword evidence="4 6" id="KW-1133">Transmembrane helix</keyword>
<dbReference type="PROSITE" id="PS50156">
    <property type="entry name" value="SSD"/>
    <property type="match status" value="1"/>
</dbReference>
<feature type="transmembrane region" description="Helical" evidence="6">
    <location>
        <begin position="592"/>
        <end position="611"/>
    </location>
</feature>
<comment type="caution">
    <text evidence="8">The sequence shown here is derived from an EMBL/GenBank/DDBJ whole genome shotgun (WGS) entry which is preliminary data.</text>
</comment>
<feature type="transmembrane region" description="Helical" evidence="6">
    <location>
        <begin position="646"/>
        <end position="665"/>
    </location>
</feature>
<feature type="transmembrane region" description="Helical" evidence="6">
    <location>
        <begin position="618"/>
        <end position="640"/>
    </location>
</feature>
<feature type="transmembrane region" description="Helical" evidence="6">
    <location>
        <begin position="692"/>
        <end position="709"/>
    </location>
</feature>
<feature type="domain" description="SSD" evidence="7">
    <location>
        <begin position="239"/>
        <end position="360"/>
    </location>
</feature>
<feature type="transmembrane region" description="Helical" evidence="6">
    <location>
        <begin position="394"/>
        <end position="412"/>
    </location>
</feature>
<evidence type="ECO:0000256" key="5">
    <source>
        <dbReference type="ARBA" id="ARBA00023136"/>
    </source>
</evidence>
<protein>
    <submittedName>
        <fullName evidence="8">MMPL family transporter</fullName>
    </submittedName>
</protein>
<dbReference type="EMBL" id="VRKQ01000008">
    <property type="protein sequence ID" value="TXG38667.1"/>
    <property type="molecule type" value="Genomic_DNA"/>
</dbReference>
<evidence type="ECO:0000313" key="8">
    <source>
        <dbReference type="EMBL" id="TXG38667.1"/>
    </source>
</evidence>
<dbReference type="InterPro" id="IPR050545">
    <property type="entry name" value="Mycobact_MmpL"/>
</dbReference>
<evidence type="ECO:0000256" key="6">
    <source>
        <dbReference type="SAM" id="Phobius"/>
    </source>
</evidence>
<dbReference type="RefSeq" id="WP_147766042.1">
    <property type="nucleotide sequence ID" value="NZ_VRKQ01000008.1"/>
</dbReference>
<keyword evidence="9" id="KW-1185">Reference proteome</keyword>
<name>A0A5C7GKM3_9FLAO</name>
<feature type="transmembrane region" description="Helical" evidence="6">
    <location>
        <begin position="306"/>
        <end position="327"/>
    </location>
</feature>
<comment type="subcellular location">
    <subcellularLocation>
        <location evidence="1">Cell membrane</location>
        <topology evidence="1">Multi-pass membrane protein</topology>
    </subcellularLocation>
</comment>
<dbReference type="GO" id="GO:0005886">
    <property type="term" value="C:plasma membrane"/>
    <property type="evidence" value="ECO:0007669"/>
    <property type="project" value="UniProtKB-SubCell"/>
</dbReference>
<evidence type="ECO:0000256" key="3">
    <source>
        <dbReference type="ARBA" id="ARBA00022692"/>
    </source>
</evidence>
<reference evidence="8 9" key="1">
    <citation type="submission" date="2019-08" db="EMBL/GenBank/DDBJ databases">
        <title>Seonamhaeicola sediminis sp. nov., isolated from marine sediment.</title>
        <authorList>
            <person name="Cao W.R."/>
        </authorList>
    </citation>
    <scope>NUCLEOTIDE SEQUENCE [LARGE SCALE GENOMIC DNA]</scope>
    <source>
        <strain evidence="8 9">1505</strain>
    </source>
</reference>
<evidence type="ECO:0000256" key="1">
    <source>
        <dbReference type="ARBA" id="ARBA00004651"/>
    </source>
</evidence>
<evidence type="ECO:0000256" key="2">
    <source>
        <dbReference type="ARBA" id="ARBA00022475"/>
    </source>
</evidence>
<feature type="transmembrane region" description="Helical" evidence="6">
    <location>
        <begin position="208"/>
        <end position="227"/>
    </location>
</feature>
<feature type="transmembrane region" description="Helical" evidence="6">
    <location>
        <begin position="339"/>
        <end position="360"/>
    </location>
</feature>
<proteinExistence type="predicted"/>
<dbReference type="Gene3D" id="1.20.1640.10">
    <property type="entry name" value="Multidrug efflux transporter AcrB transmembrane domain"/>
    <property type="match status" value="2"/>
</dbReference>
<dbReference type="InterPro" id="IPR004869">
    <property type="entry name" value="MMPL_dom"/>
</dbReference>
<gene>
    <name evidence="8" type="ORF">FUA22_01940</name>
</gene>
<dbReference type="Pfam" id="PF03176">
    <property type="entry name" value="MMPL"/>
    <property type="match status" value="2"/>
</dbReference>
<feature type="transmembrane region" description="Helical" evidence="6">
    <location>
        <begin position="233"/>
        <end position="252"/>
    </location>
</feature>
<dbReference type="InterPro" id="IPR000731">
    <property type="entry name" value="SSD"/>
</dbReference>
<keyword evidence="2" id="KW-1003">Cell membrane</keyword>
<keyword evidence="3 6" id="KW-0812">Transmembrane</keyword>
<dbReference type="Proteomes" id="UP000321080">
    <property type="component" value="Unassembled WGS sequence"/>
</dbReference>
<dbReference type="OrthoDB" id="9805018at2"/>
<evidence type="ECO:0000259" key="7">
    <source>
        <dbReference type="PROSITE" id="PS50156"/>
    </source>
</evidence>
<dbReference type="PANTHER" id="PTHR33406:SF12">
    <property type="entry name" value="BLR2997 PROTEIN"/>
    <property type="match status" value="1"/>
</dbReference>
<dbReference type="PANTHER" id="PTHR33406">
    <property type="entry name" value="MEMBRANE PROTEIN MJ1562-RELATED"/>
    <property type="match status" value="1"/>
</dbReference>
<dbReference type="SUPFAM" id="SSF82866">
    <property type="entry name" value="Multidrug efflux transporter AcrB transmembrane domain"/>
    <property type="match status" value="2"/>
</dbReference>
<feature type="transmembrane region" description="Helical" evidence="6">
    <location>
        <begin position="715"/>
        <end position="745"/>
    </location>
</feature>
<evidence type="ECO:0000256" key="4">
    <source>
        <dbReference type="ARBA" id="ARBA00022989"/>
    </source>
</evidence>